<dbReference type="HAMAP" id="MF_00051">
    <property type="entry name" value="SHMT"/>
    <property type="match status" value="1"/>
</dbReference>
<dbReference type="InterPro" id="IPR039429">
    <property type="entry name" value="SHMT-like_dom"/>
</dbReference>
<name>A0A955HWP4_9BACT</name>
<evidence type="ECO:0000313" key="7">
    <source>
        <dbReference type="Proteomes" id="UP000748332"/>
    </source>
</evidence>
<feature type="modified residue" description="N6-(pyridoxal phosphate)lysine" evidence="3 4">
    <location>
        <position position="229"/>
    </location>
</feature>
<evidence type="ECO:0000313" key="6">
    <source>
        <dbReference type="EMBL" id="MCA9374785.1"/>
    </source>
</evidence>
<dbReference type="CDD" id="cd00378">
    <property type="entry name" value="SHMT"/>
    <property type="match status" value="1"/>
</dbReference>
<reference evidence="6" key="2">
    <citation type="journal article" date="2021" name="Microbiome">
        <title>Successional dynamics and alternative stable states in a saline activated sludge microbial community over 9 years.</title>
        <authorList>
            <person name="Wang Y."/>
            <person name="Ye J."/>
            <person name="Ju F."/>
            <person name="Liu L."/>
            <person name="Boyd J.A."/>
            <person name="Deng Y."/>
            <person name="Parks D.H."/>
            <person name="Jiang X."/>
            <person name="Yin X."/>
            <person name="Woodcroft B.J."/>
            <person name="Tyson G.W."/>
            <person name="Hugenholtz P."/>
            <person name="Polz M.F."/>
            <person name="Zhang T."/>
        </authorList>
    </citation>
    <scope>NUCLEOTIDE SEQUENCE</scope>
    <source>
        <strain evidence="6">HKST-UBA16</strain>
    </source>
</reference>
<dbReference type="GO" id="GO:0019264">
    <property type="term" value="P:glycine biosynthetic process from serine"/>
    <property type="evidence" value="ECO:0007669"/>
    <property type="project" value="InterPro"/>
</dbReference>
<accession>A0A955HWP4</accession>
<comment type="caution">
    <text evidence="3">Lacks conserved residue(s) required for the propagation of feature annotation.</text>
</comment>
<sequence length="417" mass="46249">MNQIQEIIKKEEQRIREQLLMIPSENYVSKAVLQALGSVVINKYSEGQVGKRYYQGNKNIDEIEQLAKDRALELFGLDPNEWGVNVQAVTGSIANLAVYSAMLEIGDPMLSMFLYDGGHLSHGWQLPDGKKISFTSKIFKPNYYYVDLETEVFDYDKVEQRAHEVKPKIIISGGTAYPRDLDHSRLKKIAQSVGAYYMADIAHEAGLVASGLLNSPFESADVVTMTTRKTLRGPIGTIILSRKQFSEEIDRAVMPGLQGGPMNNNIAAIAVALREAMTDDFKEYSRNTILNAKTLAEELVKLDIRVVSGGTDKHLLLIDLKENRFSGKEVAIALEKANIITNKNTIPGETSTPWNPSGIRLGTPAITSRGIKVENMPQIASWISQIIKSVEDESQLMQIADEVRSFATDFPVPGVDD</sequence>
<dbReference type="EMBL" id="JAGQLM010000019">
    <property type="protein sequence ID" value="MCA9374785.1"/>
    <property type="molecule type" value="Genomic_DNA"/>
</dbReference>
<dbReference type="Proteomes" id="UP000748332">
    <property type="component" value="Unassembled WGS sequence"/>
</dbReference>
<feature type="binding site" evidence="3">
    <location>
        <position position="114"/>
    </location>
    <ligand>
        <name>(6S)-5,6,7,8-tetrahydrofolate</name>
        <dbReference type="ChEBI" id="CHEBI:57453"/>
    </ligand>
</feature>
<dbReference type="AlphaFoldDB" id="A0A955HWP4"/>
<feature type="domain" description="Serine hydroxymethyltransferase-like" evidence="5">
    <location>
        <begin position="3"/>
        <end position="383"/>
    </location>
</feature>
<organism evidence="6 7">
    <name type="scientific">Candidatus Dojkabacteria bacterium</name>
    <dbReference type="NCBI Taxonomy" id="2099670"/>
    <lineage>
        <taxon>Bacteria</taxon>
        <taxon>Candidatus Dojkabacteria</taxon>
    </lineage>
</organism>
<dbReference type="Pfam" id="PF00464">
    <property type="entry name" value="SHMT"/>
    <property type="match status" value="1"/>
</dbReference>
<dbReference type="InterPro" id="IPR015424">
    <property type="entry name" value="PyrdxlP-dep_Trfase"/>
</dbReference>
<dbReference type="Gene3D" id="3.40.640.10">
    <property type="entry name" value="Type I PLP-dependent aspartate aminotransferase-like (Major domain)"/>
    <property type="match status" value="1"/>
</dbReference>
<evidence type="ECO:0000256" key="2">
    <source>
        <dbReference type="ARBA" id="ARBA00022898"/>
    </source>
</evidence>
<dbReference type="PANTHER" id="PTHR11680:SF35">
    <property type="entry name" value="SERINE HYDROXYMETHYLTRANSFERASE 1"/>
    <property type="match status" value="1"/>
</dbReference>
<evidence type="ECO:0000256" key="4">
    <source>
        <dbReference type="PIRSR" id="PIRSR000412-50"/>
    </source>
</evidence>
<dbReference type="GO" id="GO:0004372">
    <property type="term" value="F:glycine hydroxymethyltransferase activity"/>
    <property type="evidence" value="ECO:0007669"/>
    <property type="project" value="UniProtKB-EC"/>
</dbReference>
<comment type="subunit">
    <text evidence="3">Homodimer.</text>
</comment>
<dbReference type="SUPFAM" id="SSF53383">
    <property type="entry name" value="PLP-dependent transferases"/>
    <property type="match status" value="1"/>
</dbReference>
<dbReference type="NCBIfam" id="NF000586">
    <property type="entry name" value="PRK00011.1"/>
    <property type="match status" value="1"/>
</dbReference>
<dbReference type="InterPro" id="IPR015422">
    <property type="entry name" value="PyrdxlP-dep_Trfase_small"/>
</dbReference>
<keyword evidence="2 3" id="KW-0663">Pyridoxal phosphate</keyword>
<gene>
    <name evidence="3" type="primary">glyA</name>
    <name evidence="6" type="ORF">KC622_00480</name>
</gene>
<dbReference type="PIRSF" id="PIRSF000412">
    <property type="entry name" value="SHMT"/>
    <property type="match status" value="1"/>
</dbReference>
<dbReference type="GO" id="GO:0005737">
    <property type="term" value="C:cytoplasm"/>
    <property type="evidence" value="ECO:0007669"/>
    <property type="project" value="UniProtKB-SubCell"/>
</dbReference>
<comment type="catalytic activity">
    <reaction evidence="3">
        <text>(6R)-5,10-methylene-5,6,7,8-tetrahydrofolate + glycine + H2O = (6S)-5,6,7,8-tetrahydrofolate + L-serine</text>
        <dbReference type="Rhea" id="RHEA:15481"/>
        <dbReference type="ChEBI" id="CHEBI:15377"/>
        <dbReference type="ChEBI" id="CHEBI:15636"/>
        <dbReference type="ChEBI" id="CHEBI:33384"/>
        <dbReference type="ChEBI" id="CHEBI:57305"/>
        <dbReference type="ChEBI" id="CHEBI:57453"/>
        <dbReference type="EC" id="2.1.2.1"/>
    </reaction>
</comment>
<dbReference type="EC" id="2.1.2.1" evidence="3"/>
<comment type="pathway">
    <text evidence="3">One-carbon metabolism; tetrahydrofolate interconversion.</text>
</comment>
<comment type="function">
    <text evidence="3">Catalyzes the reversible interconversion of serine and glycine with tetrahydrofolate (THF) serving as the one-carbon carrier. This reaction serves as the major source of one-carbon groups required for the biosynthesis of purines, thymidylate, methionine, and other important biomolecules.</text>
</comment>
<dbReference type="Gene3D" id="3.90.1150.10">
    <property type="entry name" value="Aspartate Aminotransferase, domain 1"/>
    <property type="match status" value="1"/>
</dbReference>
<comment type="cofactor">
    <cofactor evidence="1 3 4">
        <name>pyridoxal 5'-phosphate</name>
        <dbReference type="ChEBI" id="CHEBI:597326"/>
    </cofactor>
</comment>
<keyword evidence="3" id="KW-0554">One-carbon metabolism</keyword>
<evidence type="ECO:0000256" key="3">
    <source>
        <dbReference type="HAMAP-Rule" id="MF_00051"/>
    </source>
</evidence>
<dbReference type="GO" id="GO:0035999">
    <property type="term" value="P:tetrahydrofolate interconversion"/>
    <property type="evidence" value="ECO:0007669"/>
    <property type="project" value="UniProtKB-UniRule"/>
</dbReference>
<protein>
    <recommendedName>
        <fullName evidence="3">Probable serine hydroxymethyltransferase</fullName>
        <shortName evidence="3">SHMT</shortName>
        <shortName evidence="3">Serine methylase</shortName>
        <ecNumber evidence="3">2.1.2.1</ecNumber>
    </recommendedName>
</protein>
<dbReference type="PANTHER" id="PTHR11680">
    <property type="entry name" value="SERINE HYDROXYMETHYLTRANSFERASE"/>
    <property type="match status" value="1"/>
</dbReference>
<comment type="subcellular location">
    <subcellularLocation>
        <location evidence="3">Cytoplasm</location>
    </subcellularLocation>
</comment>
<keyword evidence="3" id="KW-0963">Cytoplasm</keyword>
<evidence type="ECO:0000256" key="1">
    <source>
        <dbReference type="ARBA" id="ARBA00001933"/>
    </source>
</evidence>
<evidence type="ECO:0000259" key="5">
    <source>
        <dbReference type="Pfam" id="PF00464"/>
    </source>
</evidence>
<comment type="similarity">
    <text evidence="3">Belongs to the SHMT family.</text>
</comment>
<keyword evidence="3" id="KW-0808">Transferase</keyword>
<dbReference type="InterPro" id="IPR015421">
    <property type="entry name" value="PyrdxlP-dep_Trfase_major"/>
</dbReference>
<dbReference type="GO" id="GO:0030170">
    <property type="term" value="F:pyridoxal phosphate binding"/>
    <property type="evidence" value="ECO:0007669"/>
    <property type="project" value="UniProtKB-UniRule"/>
</dbReference>
<proteinExistence type="inferred from homology"/>
<comment type="caution">
    <text evidence="6">The sequence shown here is derived from an EMBL/GenBank/DDBJ whole genome shotgun (WGS) entry which is preliminary data.</text>
</comment>
<dbReference type="InterPro" id="IPR001085">
    <property type="entry name" value="Ser_HO-MeTrfase"/>
</dbReference>
<reference evidence="6" key="1">
    <citation type="submission" date="2020-04" db="EMBL/GenBank/DDBJ databases">
        <authorList>
            <person name="Zhang T."/>
        </authorList>
    </citation>
    <scope>NUCLEOTIDE SEQUENCE</scope>
    <source>
        <strain evidence="6">HKST-UBA16</strain>
    </source>
</reference>
<dbReference type="InterPro" id="IPR049943">
    <property type="entry name" value="Ser_HO-MeTrfase-like"/>
</dbReference>
<feature type="binding site" evidence="3">
    <location>
        <begin position="118"/>
        <end position="120"/>
    </location>
    <ligand>
        <name>(6S)-5,6,7,8-tetrahydrofolate</name>
        <dbReference type="ChEBI" id="CHEBI:57453"/>
    </ligand>
</feature>